<dbReference type="InterPro" id="IPR013563">
    <property type="entry name" value="Oligopep_ABC_C"/>
</dbReference>
<dbReference type="InterPro" id="IPR017871">
    <property type="entry name" value="ABC_transporter-like_CS"/>
</dbReference>
<protein>
    <submittedName>
        <fullName evidence="7">Peptide/nickel transport system ATP-binding protein</fullName>
    </submittedName>
</protein>
<dbReference type="InterPro" id="IPR027417">
    <property type="entry name" value="P-loop_NTPase"/>
</dbReference>
<dbReference type="Pfam" id="PF08352">
    <property type="entry name" value="oligo_HPY"/>
    <property type="match status" value="2"/>
</dbReference>
<dbReference type="InterPro" id="IPR003439">
    <property type="entry name" value="ABC_transporter-like_ATP-bd"/>
</dbReference>
<dbReference type="STRING" id="1653334.GA0071312_1884"/>
<evidence type="ECO:0000256" key="2">
    <source>
        <dbReference type="ARBA" id="ARBA00005417"/>
    </source>
</evidence>
<dbReference type="NCBIfam" id="NF007739">
    <property type="entry name" value="PRK10419.1"/>
    <property type="match status" value="2"/>
</dbReference>
<evidence type="ECO:0000313" key="8">
    <source>
        <dbReference type="EMBL" id="SCC80954.1"/>
    </source>
</evidence>
<keyword evidence="5 7" id="KW-0067">ATP-binding</keyword>
<dbReference type="Proteomes" id="UP000182800">
    <property type="component" value="Unassembled WGS sequence"/>
</dbReference>
<dbReference type="GO" id="GO:0005524">
    <property type="term" value="F:ATP binding"/>
    <property type="evidence" value="ECO:0007669"/>
    <property type="project" value="UniProtKB-KW"/>
</dbReference>
<dbReference type="OrthoDB" id="9802264at2"/>
<comment type="similarity">
    <text evidence="2">Belongs to the ABC transporter superfamily.</text>
</comment>
<evidence type="ECO:0000256" key="4">
    <source>
        <dbReference type="ARBA" id="ARBA00022741"/>
    </source>
</evidence>
<dbReference type="Pfam" id="PF00005">
    <property type="entry name" value="ABC_tran"/>
    <property type="match status" value="2"/>
</dbReference>
<evidence type="ECO:0000259" key="6">
    <source>
        <dbReference type="PROSITE" id="PS50893"/>
    </source>
</evidence>
<evidence type="ECO:0000256" key="5">
    <source>
        <dbReference type="ARBA" id="ARBA00022840"/>
    </source>
</evidence>
<dbReference type="SMART" id="SM00382">
    <property type="entry name" value="AAA"/>
    <property type="match status" value="2"/>
</dbReference>
<evidence type="ECO:0000256" key="3">
    <source>
        <dbReference type="ARBA" id="ARBA00022448"/>
    </source>
</evidence>
<dbReference type="GO" id="GO:0015833">
    <property type="term" value="P:peptide transport"/>
    <property type="evidence" value="ECO:0007669"/>
    <property type="project" value="InterPro"/>
</dbReference>
<dbReference type="PANTHER" id="PTHR43776">
    <property type="entry name" value="TRANSPORT ATP-BINDING PROTEIN"/>
    <property type="match status" value="1"/>
</dbReference>
<comment type="subcellular location">
    <subcellularLocation>
        <location evidence="1">Cell inner membrane</location>
        <topology evidence="1">Peripheral membrane protein</topology>
    </subcellularLocation>
</comment>
<dbReference type="EMBL" id="LJSX01000017">
    <property type="protein sequence ID" value="KPQ10218.1"/>
    <property type="molecule type" value="Genomic_DNA"/>
</dbReference>
<dbReference type="PANTHER" id="PTHR43776:SF7">
    <property type="entry name" value="D,D-DIPEPTIDE TRANSPORT ATP-BINDING PROTEIN DDPF-RELATED"/>
    <property type="match status" value="1"/>
</dbReference>
<dbReference type="NCBIfam" id="NF008453">
    <property type="entry name" value="PRK11308.1"/>
    <property type="match status" value="2"/>
</dbReference>
<evidence type="ECO:0000313" key="7">
    <source>
        <dbReference type="EMBL" id="KPQ10218.1"/>
    </source>
</evidence>
<dbReference type="InterPro" id="IPR003593">
    <property type="entry name" value="AAA+_ATPase"/>
</dbReference>
<dbReference type="RefSeq" id="WP_074444755.1">
    <property type="nucleotide sequence ID" value="NZ_FMBM01000002.1"/>
</dbReference>
<keyword evidence="3" id="KW-0813">Transport</keyword>
<reference evidence="8 10" key="2">
    <citation type="submission" date="2016-08" db="EMBL/GenBank/DDBJ databases">
        <authorList>
            <person name="Varghese N."/>
            <person name="Submissions Spin"/>
        </authorList>
    </citation>
    <scope>NUCLEOTIDE SEQUENCE [LARGE SCALE GENOMIC DNA]</scope>
    <source>
        <strain evidence="8 10">HL-109</strain>
    </source>
</reference>
<keyword evidence="4" id="KW-0547">Nucleotide-binding</keyword>
<dbReference type="PROSITE" id="PS00211">
    <property type="entry name" value="ABC_TRANSPORTER_1"/>
    <property type="match status" value="2"/>
</dbReference>
<accession>A0A0N8KE33</accession>
<dbReference type="PROSITE" id="PS50893">
    <property type="entry name" value="ABC_TRANSPORTER_2"/>
    <property type="match status" value="2"/>
</dbReference>
<evidence type="ECO:0000256" key="1">
    <source>
        <dbReference type="ARBA" id="ARBA00004417"/>
    </source>
</evidence>
<reference evidence="7 9" key="1">
    <citation type="submission" date="2015-09" db="EMBL/GenBank/DDBJ databases">
        <title>Identification and resolution of microdiversity through metagenomic sequencing of parallel consortia.</title>
        <authorList>
            <person name="Nelson W.C."/>
            <person name="Romine M.F."/>
            <person name="Lindemann S.R."/>
        </authorList>
    </citation>
    <scope>NUCLEOTIDE SEQUENCE [LARGE SCALE GENOMIC DNA]</scope>
    <source>
        <strain evidence="7">HL-109</strain>
    </source>
</reference>
<proteinExistence type="inferred from homology"/>
<dbReference type="EMBL" id="FMBM01000002">
    <property type="protein sequence ID" value="SCC80954.1"/>
    <property type="molecule type" value="Genomic_DNA"/>
</dbReference>
<dbReference type="InterPro" id="IPR050319">
    <property type="entry name" value="ABC_transp_ATP-bind"/>
</dbReference>
<dbReference type="Gene3D" id="3.40.50.300">
    <property type="entry name" value="P-loop containing nucleotide triphosphate hydrolases"/>
    <property type="match status" value="2"/>
</dbReference>
<dbReference type="SUPFAM" id="SSF52540">
    <property type="entry name" value="P-loop containing nucleoside triphosphate hydrolases"/>
    <property type="match status" value="2"/>
</dbReference>
<dbReference type="GO" id="GO:0016887">
    <property type="term" value="F:ATP hydrolysis activity"/>
    <property type="evidence" value="ECO:0007669"/>
    <property type="project" value="InterPro"/>
</dbReference>
<feature type="domain" description="ABC transporter" evidence="6">
    <location>
        <begin position="275"/>
        <end position="523"/>
    </location>
</feature>
<dbReference type="Proteomes" id="UP000050497">
    <property type="component" value="Unassembled WGS sequence"/>
</dbReference>
<dbReference type="GO" id="GO:0055085">
    <property type="term" value="P:transmembrane transport"/>
    <property type="evidence" value="ECO:0007669"/>
    <property type="project" value="UniProtKB-ARBA"/>
</dbReference>
<dbReference type="GO" id="GO:0005886">
    <property type="term" value="C:plasma membrane"/>
    <property type="evidence" value="ECO:0007669"/>
    <property type="project" value="UniProtKB-SubCell"/>
</dbReference>
<evidence type="ECO:0000313" key="10">
    <source>
        <dbReference type="Proteomes" id="UP000182800"/>
    </source>
</evidence>
<dbReference type="FunFam" id="3.40.50.300:FF:000016">
    <property type="entry name" value="Oligopeptide ABC transporter ATP-binding component"/>
    <property type="match status" value="1"/>
</dbReference>
<comment type="caution">
    <text evidence="7">The sequence shown here is derived from an EMBL/GenBank/DDBJ whole genome shotgun (WGS) entry which is preliminary data.</text>
</comment>
<organism evidence="7 9">
    <name type="scientific">Saliniramus fredricksonii</name>
    <dbReference type="NCBI Taxonomy" id="1653334"/>
    <lineage>
        <taxon>Bacteria</taxon>
        <taxon>Pseudomonadati</taxon>
        <taxon>Pseudomonadota</taxon>
        <taxon>Alphaproteobacteria</taxon>
        <taxon>Hyphomicrobiales</taxon>
        <taxon>Salinarimonadaceae</taxon>
        <taxon>Saliniramus</taxon>
    </lineage>
</organism>
<evidence type="ECO:0000313" key="9">
    <source>
        <dbReference type="Proteomes" id="UP000050497"/>
    </source>
</evidence>
<feature type="domain" description="ABC transporter" evidence="6">
    <location>
        <begin position="4"/>
        <end position="254"/>
    </location>
</feature>
<dbReference type="PATRIC" id="fig|1653334.4.peg.30"/>
<dbReference type="CDD" id="cd03257">
    <property type="entry name" value="ABC_NikE_OppD_transporters"/>
    <property type="match status" value="2"/>
</dbReference>
<sequence length="536" mass="58128">MSVLAIDNLSLALPKLADRAHAVQGLSLSIDAGETLCVVGESGSGKSMTAHAVIGLLPSAVKPAGGSIRLAGRELIGLSDGEMRKLRGRDVGMIFQEPMTSLNPVMRISDQILETFESHRMFDAQKRMRRTFELLEEVGLPDPKHIARAFPHELSGGQRQRVMIAVALALEPRLLIADEPTTALDVTTQAQILKLVDELRHKHGTAVLFITHDFGVVAEIADDVAVLQNGLCVESGRAQDVLENPTHDYTKRLLAAVPSLTPPPPKDLSGEPDALIVRNLHKTYGGRGFFSGSARKVVAAKDVEFTIKRGETLGLVGESGSGKSTVGRCIMRLTEPDDGFIKVGDTEFHGVPPRQLRPLRKRIQMVFQDPYASLNPRRTAGRIIAEGPEAQGVPRVDAEKRARELLELVGLGASSAERYPHEFSGGQRQRIGIARALALDPDVLVADEPVSALDVSVQAQILDLIQDLQKRLGLAILFVTHDLRVAAQVCDRIAVMQRGEIVELERTARLFENPKHPYTRALLAAVPGAHAKMAAA</sequence>
<gene>
    <name evidence="8" type="ORF">GA0071312_1884</name>
    <name evidence="7" type="ORF">HLUCCO17_11510</name>
</gene>
<keyword evidence="10" id="KW-1185">Reference proteome</keyword>
<name>A0A0N8KE33_9HYPH</name>
<dbReference type="AlphaFoldDB" id="A0A0N8KE33"/>